<dbReference type="AlphaFoldDB" id="A0A5R9QLM9"/>
<reference evidence="2 3" key="1">
    <citation type="submission" date="2019-04" db="EMBL/GenBank/DDBJ databases">
        <authorList>
            <person name="Li M."/>
        </authorList>
    </citation>
    <scope>NUCLEOTIDE SEQUENCE [LARGE SCALE GENOMIC DNA]</scope>
    <source>
        <strain evidence="2 3">LAM1902</strain>
    </source>
</reference>
<name>A0A5R9QLM9_9PSED</name>
<organism evidence="2 3">
    <name type="scientific">Pseudomonas nicosulfuronedens</name>
    <dbReference type="NCBI Taxonomy" id="2571105"/>
    <lineage>
        <taxon>Bacteria</taxon>
        <taxon>Pseudomonadati</taxon>
        <taxon>Pseudomonadota</taxon>
        <taxon>Gammaproteobacteria</taxon>
        <taxon>Pseudomonadales</taxon>
        <taxon>Pseudomonadaceae</taxon>
        <taxon>Pseudomonas</taxon>
    </lineage>
</organism>
<keyword evidence="1" id="KW-1133">Transmembrane helix</keyword>
<feature type="transmembrane region" description="Helical" evidence="1">
    <location>
        <begin position="59"/>
        <end position="85"/>
    </location>
</feature>
<keyword evidence="1" id="KW-0472">Membrane</keyword>
<dbReference type="RefSeq" id="WP_138526737.1">
    <property type="nucleotide sequence ID" value="NZ_SWDV01000058.1"/>
</dbReference>
<protein>
    <recommendedName>
        <fullName evidence="4">DUF1269 domain-containing protein</fullName>
    </recommendedName>
</protein>
<dbReference type="OrthoDB" id="7361836at2"/>
<dbReference type="EMBL" id="SWDV01000058">
    <property type="protein sequence ID" value="TLX70128.1"/>
    <property type="molecule type" value="Genomic_DNA"/>
</dbReference>
<evidence type="ECO:0000313" key="3">
    <source>
        <dbReference type="Proteomes" id="UP000306635"/>
    </source>
</evidence>
<dbReference type="Proteomes" id="UP000306635">
    <property type="component" value="Unassembled WGS sequence"/>
</dbReference>
<keyword evidence="3" id="KW-1185">Reference proteome</keyword>
<evidence type="ECO:0008006" key="4">
    <source>
        <dbReference type="Google" id="ProtNLM"/>
    </source>
</evidence>
<accession>A0A5R9QLM9</accession>
<sequence>MTHYCHQVSGVFTRRSQADCAKQDLLGLGIRLDRVRIFDNQELVPSGRLRAKRRPFRQVIKGVAVGALFGLLVSALLAIAMTNAGAGLFGGSPLLELLGWGAVVGGLAGAAIGASANVSQDDHPFGYTLLPGNVVLLAETHSARETLRAFEVIERAPGVGAHMDISLV</sequence>
<evidence type="ECO:0000256" key="1">
    <source>
        <dbReference type="SAM" id="Phobius"/>
    </source>
</evidence>
<proteinExistence type="predicted"/>
<gene>
    <name evidence="2" type="ORF">FAS41_28980</name>
</gene>
<feature type="transmembrane region" description="Helical" evidence="1">
    <location>
        <begin position="97"/>
        <end position="118"/>
    </location>
</feature>
<comment type="caution">
    <text evidence="2">The sequence shown here is derived from an EMBL/GenBank/DDBJ whole genome shotgun (WGS) entry which is preliminary data.</text>
</comment>
<evidence type="ECO:0000313" key="2">
    <source>
        <dbReference type="EMBL" id="TLX70128.1"/>
    </source>
</evidence>
<keyword evidence="1" id="KW-0812">Transmembrane</keyword>